<evidence type="ECO:0000313" key="1">
    <source>
        <dbReference type="EMBL" id="CAK0807906.1"/>
    </source>
</evidence>
<sequence length="106" mass="11395">MTRLLPQGGTRCGGETCSIALAATARESQAVGQLWPRHARSGTLFFPPDVEGGFWKTRQRGHARRRLCGSLESDSGGEGLLACGAGRRHLLARALPWRANAHCTAQ</sequence>
<dbReference type="Proteomes" id="UP001189429">
    <property type="component" value="Unassembled WGS sequence"/>
</dbReference>
<dbReference type="EMBL" id="CAUYUJ010004036">
    <property type="protein sequence ID" value="CAK0807906.1"/>
    <property type="molecule type" value="Genomic_DNA"/>
</dbReference>
<protein>
    <submittedName>
        <fullName evidence="1">Uncharacterized protein</fullName>
    </submittedName>
</protein>
<evidence type="ECO:0000313" key="2">
    <source>
        <dbReference type="Proteomes" id="UP001189429"/>
    </source>
</evidence>
<comment type="caution">
    <text evidence="1">The sequence shown here is derived from an EMBL/GenBank/DDBJ whole genome shotgun (WGS) entry which is preliminary data.</text>
</comment>
<name>A0ABN9QP20_9DINO</name>
<proteinExistence type="predicted"/>
<gene>
    <name evidence="1" type="ORF">PCOR1329_LOCUS13640</name>
</gene>
<accession>A0ABN9QP20</accession>
<reference evidence="1" key="1">
    <citation type="submission" date="2023-10" db="EMBL/GenBank/DDBJ databases">
        <authorList>
            <person name="Chen Y."/>
            <person name="Shah S."/>
            <person name="Dougan E. K."/>
            <person name="Thang M."/>
            <person name="Chan C."/>
        </authorList>
    </citation>
    <scope>NUCLEOTIDE SEQUENCE [LARGE SCALE GENOMIC DNA]</scope>
</reference>
<keyword evidence="2" id="KW-1185">Reference proteome</keyword>
<organism evidence="1 2">
    <name type="scientific">Prorocentrum cordatum</name>
    <dbReference type="NCBI Taxonomy" id="2364126"/>
    <lineage>
        <taxon>Eukaryota</taxon>
        <taxon>Sar</taxon>
        <taxon>Alveolata</taxon>
        <taxon>Dinophyceae</taxon>
        <taxon>Prorocentrales</taxon>
        <taxon>Prorocentraceae</taxon>
        <taxon>Prorocentrum</taxon>
    </lineage>
</organism>